<dbReference type="EMBL" id="JAJTJA010000010">
    <property type="protein sequence ID" value="KAH8693170.1"/>
    <property type="molecule type" value="Genomic_DNA"/>
</dbReference>
<evidence type="ECO:0000313" key="2">
    <source>
        <dbReference type="EMBL" id="KAH8693170.1"/>
    </source>
</evidence>
<organism evidence="2 3">
    <name type="scientific">Talaromyces proteolyticus</name>
    <dbReference type="NCBI Taxonomy" id="1131652"/>
    <lineage>
        <taxon>Eukaryota</taxon>
        <taxon>Fungi</taxon>
        <taxon>Dikarya</taxon>
        <taxon>Ascomycota</taxon>
        <taxon>Pezizomycotina</taxon>
        <taxon>Eurotiomycetes</taxon>
        <taxon>Eurotiomycetidae</taxon>
        <taxon>Eurotiales</taxon>
        <taxon>Trichocomaceae</taxon>
        <taxon>Talaromyces</taxon>
        <taxon>Talaromyces sect. Bacilispori</taxon>
    </lineage>
</organism>
<comment type="caution">
    <text evidence="2">The sequence shown here is derived from an EMBL/GenBank/DDBJ whole genome shotgun (WGS) entry which is preliminary data.</text>
</comment>
<feature type="compositionally biased region" description="Polar residues" evidence="1">
    <location>
        <begin position="12"/>
        <end position="25"/>
    </location>
</feature>
<evidence type="ECO:0000313" key="3">
    <source>
        <dbReference type="Proteomes" id="UP001201262"/>
    </source>
</evidence>
<sequence>MAMPHPILTPQKDPTSPQPSSYNPASTITSPSSSTPPYQRPKRLLVFQETKSSALEYAYAPVNAQGLPIAGEAPYFPGCSTTISDLPVKVIRCFTEVFNSPRYKNWAIVAAGPYHDASEDGKFYAVVLEQVRDQPSNGGDAVGR</sequence>
<feature type="compositionally biased region" description="Low complexity" evidence="1">
    <location>
        <begin position="26"/>
        <end position="37"/>
    </location>
</feature>
<name>A0AAD4KK10_9EURO</name>
<dbReference type="RefSeq" id="XP_046069043.1">
    <property type="nucleotide sequence ID" value="XM_046220901.1"/>
</dbReference>
<gene>
    <name evidence="2" type="ORF">BGW36DRAFT_430908</name>
</gene>
<dbReference type="GeneID" id="70251188"/>
<proteinExistence type="predicted"/>
<keyword evidence="3" id="KW-1185">Reference proteome</keyword>
<dbReference type="AlphaFoldDB" id="A0AAD4KK10"/>
<dbReference type="Proteomes" id="UP001201262">
    <property type="component" value="Unassembled WGS sequence"/>
</dbReference>
<reference evidence="2" key="1">
    <citation type="submission" date="2021-12" db="EMBL/GenBank/DDBJ databases">
        <title>Convergent genome expansion in fungi linked to evolution of root-endophyte symbiosis.</title>
        <authorList>
            <consortium name="DOE Joint Genome Institute"/>
            <person name="Ke Y.-H."/>
            <person name="Bonito G."/>
            <person name="Liao H.-L."/>
            <person name="Looney B."/>
            <person name="Rojas-Flechas A."/>
            <person name="Nash J."/>
            <person name="Hameed K."/>
            <person name="Schadt C."/>
            <person name="Martin F."/>
            <person name="Crous P.W."/>
            <person name="Miettinen O."/>
            <person name="Magnuson J.K."/>
            <person name="Labbe J."/>
            <person name="Jacobson D."/>
            <person name="Doktycz M.J."/>
            <person name="Veneault-Fourrey C."/>
            <person name="Kuo A."/>
            <person name="Mondo S."/>
            <person name="Calhoun S."/>
            <person name="Riley R."/>
            <person name="Ohm R."/>
            <person name="LaButti K."/>
            <person name="Andreopoulos B."/>
            <person name="Pangilinan J."/>
            <person name="Nolan M."/>
            <person name="Tritt A."/>
            <person name="Clum A."/>
            <person name="Lipzen A."/>
            <person name="Daum C."/>
            <person name="Barry K."/>
            <person name="Grigoriev I.V."/>
            <person name="Vilgalys R."/>
        </authorList>
    </citation>
    <scope>NUCLEOTIDE SEQUENCE</scope>
    <source>
        <strain evidence="2">PMI_201</strain>
    </source>
</reference>
<accession>A0AAD4KK10</accession>
<evidence type="ECO:0000256" key="1">
    <source>
        <dbReference type="SAM" id="MobiDB-lite"/>
    </source>
</evidence>
<feature type="region of interest" description="Disordered" evidence="1">
    <location>
        <begin position="1"/>
        <end position="41"/>
    </location>
</feature>
<protein>
    <submittedName>
        <fullName evidence="2">Uncharacterized protein</fullName>
    </submittedName>
</protein>